<dbReference type="EMBL" id="JAROBY010000017">
    <property type="protein sequence ID" value="MEB4794636.1"/>
    <property type="molecule type" value="Genomic_DNA"/>
</dbReference>
<keyword evidence="2" id="KW-1185">Reference proteome</keyword>
<proteinExistence type="predicted"/>
<organism evidence="1 2">
    <name type="scientific">Paenibacillus chondroitinus</name>
    <dbReference type="NCBI Taxonomy" id="59842"/>
    <lineage>
        <taxon>Bacteria</taxon>
        <taxon>Bacillati</taxon>
        <taxon>Bacillota</taxon>
        <taxon>Bacilli</taxon>
        <taxon>Bacillales</taxon>
        <taxon>Paenibacillaceae</taxon>
        <taxon>Paenibacillus</taxon>
    </lineage>
</organism>
<dbReference type="RefSeq" id="WP_246069366.1">
    <property type="nucleotide sequence ID" value="NZ_JAROBY010000017.1"/>
</dbReference>
<sequence length="48" mass="5880">MITVYDRRYKEEIINLILHVQNHENHLNIKIEEQPDLLDIETHYLHNA</sequence>
<dbReference type="Proteomes" id="UP001355653">
    <property type="component" value="Unassembled WGS sequence"/>
</dbReference>
<gene>
    <name evidence="1" type="ORF">P5G65_12070</name>
</gene>
<reference evidence="1 2" key="1">
    <citation type="submission" date="2023-03" db="EMBL/GenBank/DDBJ databases">
        <title>Bacillus Genome Sequencing.</title>
        <authorList>
            <person name="Dunlap C."/>
        </authorList>
    </citation>
    <scope>NUCLEOTIDE SEQUENCE [LARGE SCALE GENOMIC DNA]</scope>
    <source>
        <strain evidence="1 2">NRS-1351</strain>
    </source>
</reference>
<name>A0ABU6DA65_9BACL</name>
<protein>
    <submittedName>
        <fullName evidence="1">Uncharacterized protein</fullName>
    </submittedName>
</protein>
<evidence type="ECO:0000313" key="2">
    <source>
        <dbReference type="Proteomes" id="UP001355653"/>
    </source>
</evidence>
<comment type="caution">
    <text evidence="1">The sequence shown here is derived from an EMBL/GenBank/DDBJ whole genome shotgun (WGS) entry which is preliminary data.</text>
</comment>
<accession>A0ABU6DA65</accession>
<evidence type="ECO:0000313" key="1">
    <source>
        <dbReference type="EMBL" id="MEB4794636.1"/>
    </source>
</evidence>